<name>A0A5N6KC98_MONLA</name>
<feature type="compositionally biased region" description="Polar residues" evidence="6">
    <location>
        <begin position="314"/>
        <end position="324"/>
    </location>
</feature>
<sequence length="566" mass="60730">MPAPGDQHSGRAIANPFEEVKPRISEYTAQEIATLQSRLEKQLGPEYISSRAGPSGQKVHYITAEKCIQLANEVFGFNGWSSQIIDTQVDFVDENATTFRVSLGLSVIVRVTLKDGTFHEDVGYGHIENCKGKAAAFEKAKKEGTTDGLKRALRNFGNVLGNCIYDKDYLSKVTKIKVQPAKWDVENLHRHSTFTPQVAAKKEIEAPKIVEKAQARASGPASTSLSGDDTLIGDDEFGDFEDADFNVADPNDHPDEVALPAPRTASHQFNNNRNSTNAPPANAGAQNQNRPPGPQVLPGNRGPLVQPNRPPEAGSQNITRNNHLPSAPRTPNAGLSRATSAVGPNVRAPQDLVQPNRPVNLVTTVPGRVLNQPNRPQPQPPFGPPSPTRTNDITDEMPPPGAGFFSARAAALLPKDHPPSEVPPVNLDLPAFNPNLESPSIRRTPGVDQKSSKPLSRDLKPIPASQSQAPAAISAQAQPASRPVMAGNRNMNLGNPQLDATRRIGAPGSPSPMSMGNRNSYKPPTMTKRPMVDAERAPLTDLQTNGNGLAGDAHGGEAKRQRLNGM</sequence>
<dbReference type="PANTHER" id="PTHR12132">
    <property type="entry name" value="DNA REPAIR AND RECOMBINATION PROTEIN RAD52, RAD59"/>
    <property type="match status" value="1"/>
</dbReference>
<dbReference type="InterPro" id="IPR042525">
    <property type="entry name" value="Rad52_Rad59_Rad22_sf"/>
</dbReference>
<dbReference type="Gene3D" id="3.30.390.80">
    <property type="entry name" value="DNA repair protein Rad52/59/22"/>
    <property type="match status" value="1"/>
</dbReference>
<reference evidence="7 8" key="1">
    <citation type="submission" date="2019-06" db="EMBL/GenBank/DDBJ databases">
        <title>Genome Sequence of the Brown Rot Fungal Pathogen Monilinia laxa.</title>
        <authorList>
            <person name="De Miccolis Angelini R.M."/>
            <person name="Landi L."/>
            <person name="Abate D."/>
            <person name="Pollastro S."/>
            <person name="Romanazzi G."/>
            <person name="Faretra F."/>
        </authorList>
    </citation>
    <scope>NUCLEOTIDE SEQUENCE [LARGE SCALE GENOMIC DNA]</scope>
    <source>
        <strain evidence="7 8">Mlax316</strain>
    </source>
</reference>
<feature type="compositionally biased region" description="Low complexity" evidence="6">
    <location>
        <begin position="461"/>
        <end position="479"/>
    </location>
</feature>
<protein>
    <recommendedName>
        <fullName evidence="5">RAD52 homolog</fullName>
    </recommendedName>
</protein>
<evidence type="ECO:0000256" key="4">
    <source>
        <dbReference type="ARBA" id="ARBA00023204"/>
    </source>
</evidence>
<dbReference type="SUPFAM" id="SSF54768">
    <property type="entry name" value="dsRNA-binding domain-like"/>
    <property type="match status" value="1"/>
</dbReference>
<proteinExistence type="inferred from homology"/>
<dbReference type="InterPro" id="IPR004585">
    <property type="entry name" value="DNA_recomb/repair_Rad52"/>
</dbReference>
<dbReference type="AlphaFoldDB" id="A0A5N6KC98"/>
<evidence type="ECO:0000256" key="2">
    <source>
        <dbReference type="ARBA" id="ARBA00022763"/>
    </source>
</evidence>
<keyword evidence="3" id="KW-0233">DNA recombination</keyword>
<feature type="compositionally biased region" description="Acidic residues" evidence="6">
    <location>
        <begin position="231"/>
        <end position="244"/>
    </location>
</feature>
<comment type="caution">
    <text evidence="7">The sequence shown here is derived from an EMBL/GenBank/DDBJ whole genome shotgun (WGS) entry which is preliminary data.</text>
</comment>
<dbReference type="GO" id="GO:0003697">
    <property type="term" value="F:single-stranded DNA binding"/>
    <property type="evidence" value="ECO:0007669"/>
    <property type="project" value="UniProtKB-ARBA"/>
</dbReference>
<keyword evidence="4" id="KW-0234">DNA repair</keyword>
<dbReference type="PANTHER" id="PTHR12132:SF1">
    <property type="entry name" value="DNA REPAIR PROTEIN RAD52 HOMOLOG"/>
    <property type="match status" value="1"/>
</dbReference>
<keyword evidence="2" id="KW-0227">DNA damage</keyword>
<dbReference type="NCBIfam" id="TIGR00607">
    <property type="entry name" value="rad52"/>
    <property type="match status" value="1"/>
</dbReference>
<dbReference type="EMBL" id="VIGI01000004">
    <property type="protein sequence ID" value="KAB8301038.1"/>
    <property type="molecule type" value="Genomic_DNA"/>
</dbReference>
<feature type="compositionally biased region" description="Polar residues" evidence="6">
    <location>
        <begin position="511"/>
        <end position="522"/>
    </location>
</feature>
<gene>
    <name evidence="7" type="ORF">EYC80_002961</name>
</gene>
<feature type="region of interest" description="Disordered" evidence="6">
    <location>
        <begin position="212"/>
        <end position="479"/>
    </location>
</feature>
<keyword evidence="8" id="KW-1185">Reference proteome</keyword>
<evidence type="ECO:0000256" key="6">
    <source>
        <dbReference type="SAM" id="MobiDB-lite"/>
    </source>
</evidence>
<feature type="compositionally biased region" description="Low complexity" evidence="6">
    <location>
        <begin position="277"/>
        <end position="290"/>
    </location>
</feature>
<dbReference type="Proteomes" id="UP000326757">
    <property type="component" value="Unassembled WGS sequence"/>
</dbReference>
<feature type="compositionally biased region" description="Pro residues" evidence="6">
    <location>
        <begin position="375"/>
        <end position="387"/>
    </location>
</feature>
<dbReference type="InterPro" id="IPR007232">
    <property type="entry name" value="Rad52_Rad59_Rad22"/>
</dbReference>
<dbReference type="OrthoDB" id="206565at2759"/>
<evidence type="ECO:0000313" key="8">
    <source>
        <dbReference type="Proteomes" id="UP000326757"/>
    </source>
</evidence>
<evidence type="ECO:0000256" key="1">
    <source>
        <dbReference type="ARBA" id="ARBA00006638"/>
    </source>
</evidence>
<evidence type="ECO:0000256" key="3">
    <source>
        <dbReference type="ARBA" id="ARBA00023172"/>
    </source>
</evidence>
<feature type="compositionally biased region" description="Polar residues" evidence="6">
    <location>
        <begin position="265"/>
        <end position="276"/>
    </location>
</feature>
<comment type="similarity">
    <text evidence="1">Belongs to the RAD52 family.</text>
</comment>
<dbReference type="FunFam" id="3.30.390.80:FF:000001">
    <property type="entry name" value="DNA repair protein RAD52 homolog"/>
    <property type="match status" value="1"/>
</dbReference>
<dbReference type="GO" id="GO:0005634">
    <property type="term" value="C:nucleus"/>
    <property type="evidence" value="ECO:0007669"/>
    <property type="project" value="InterPro"/>
</dbReference>
<accession>A0A5N6KC98</accession>
<dbReference type="GO" id="GO:0045002">
    <property type="term" value="P:double-strand break repair via single-strand annealing"/>
    <property type="evidence" value="ECO:0007669"/>
    <property type="project" value="InterPro"/>
</dbReference>
<feature type="region of interest" description="Disordered" evidence="6">
    <location>
        <begin position="505"/>
        <end position="566"/>
    </location>
</feature>
<organism evidence="7 8">
    <name type="scientific">Monilinia laxa</name>
    <name type="common">Brown rot fungus</name>
    <name type="synonym">Sclerotinia laxa</name>
    <dbReference type="NCBI Taxonomy" id="61186"/>
    <lineage>
        <taxon>Eukaryota</taxon>
        <taxon>Fungi</taxon>
        <taxon>Dikarya</taxon>
        <taxon>Ascomycota</taxon>
        <taxon>Pezizomycotina</taxon>
        <taxon>Leotiomycetes</taxon>
        <taxon>Helotiales</taxon>
        <taxon>Sclerotiniaceae</taxon>
        <taxon>Monilinia</taxon>
    </lineage>
</organism>
<evidence type="ECO:0000313" key="7">
    <source>
        <dbReference type="EMBL" id="KAB8301038.1"/>
    </source>
</evidence>
<dbReference type="InterPro" id="IPR041247">
    <property type="entry name" value="Rad52_fam"/>
</dbReference>
<dbReference type="GO" id="GO:0000730">
    <property type="term" value="P:DNA recombinase assembly"/>
    <property type="evidence" value="ECO:0007669"/>
    <property type="project" value="InterPro"/>
</dbReference>
<dbReference type="GO" id="GO:0006312">
    <property type="term" value="P:mitotic recombination"/>
    <property type="evidence" value="ECO:0007669"/>
    <property type="project" value="TreeGrafter"/>
</dbReference>
<evidence type="ECO:0000256" key="5">
    <source>
        <dbReference type="ARBA" id="ARBA00077224"/>
    </source>
</evidence>
<dbReference type="Pfam" id="PF04098">
    <property type="entry name" value="Rad52_Rad22"/>
    <property type="match status" value="1"/>
</dbReference>